<keyword evidence="3" id="KW-0157">Chromophore</keyword>
<dbReference type="AlphaFoldDB" id="A0A8K0PBE4"/>
<dbReference type="OrthoDB" id="447251at2759"/>
<evidence type="ECO:0000313" key="6">
    <source>
        <dbReference type="EMBL" id="KAG8625680.1"/>
    </source>
</evidence>
<evidence type="ECO:0000256" key="4">
    <source>
        <dbReference type="SAM" id="MobiDB-lite"/>
    </source>
</evidence>
<evidence type="ECO:0000256" key="3">
    <source>
        <dbReference type="ARBA" id="ARBA00022991"/>
    </source>
</evidence>
<dbReference type="InterPro" id="IPR000014">
    <property type="entry name" value="PAS"/>
</dbReference>
<feature type="region of interest" description="Disordered" evidence="4">
    <location>
        <begin position="1"/>
        <end position="22"/>
    </location>
</feature>
<proteinExistence type="predicted"/>
<feature type="region of interest" description="Disordered" evidence="4">
    <location>
        <begin position="526"/>
        <end position="545"/>
    </location>
</feature>
<keyword evidence="7" id="KW-1185">Reference proteome</keyword>
<dbReference type="PANTHER" id="PTHR47429">
    <property type="entry name" value="PROTEIN TWIN LOV 1"/>
    <property type="match status" value="1"/>
</dbReference>
<dbReference type="SUPFAM" id="SSF55785">
    <property type="entry name" value="PYP-like sensor domain (PAS domain)"/>
    <property type="match status" value="1"/>
</dbReference>
<dbReference type="GO" id="GO:0005634">
    <property type="term" value="C:nucleus"/>
    <property type="evidence" value="ECO:0007669"/>
    <property type="project" value="TreeGrafter"/>
</dbReference>
<feature type="compositionally biased region" description="Low complexity" evidence="4">
    <location>
        <begin position="535"/>
        <end position="545"/>
    </location>
</feature>
<comment type="caution">
    <text evidence="6">The sequence shown here is derived from an EMBL/GenBank/DDBJ whole genome shotgun (WGS) entry which is preliminary data.</text>
</comment>
<evidence type="ECO:0000313" key="7">
    <source>
        <dbReference type="Proteomes" id="UP000809789"/>
    </source>
</evidence>
<feature type="domain" description="PAC" evidence="5">
    <location>
        <begin position="264"/>
        <end position="318"/>
    </location>
</feature>
<dbReference type="EMBL" id="JAESVG020000007">
    <property type="protein sequence ID" value="KAG8625680.1"/>
    <property type="molecule type" value="Genomic_DNA"/>
</dbReference>
<dbReference type="NCBIfam" id="TIGR00229">
    <property type="entry name" value="sensory_box"/>
    <property type="match status" value="1"/>
</dbReference>
<gene>
    <name evidence="6" type="ORF">KVT40_006081</name>
</gene>
<organism evidence="6 7">
    <name type="scientific">Elsinoe batatas</name>
    <dbReference type="NCBI Taxonomy" id="2601811"/>
    <lineage>
        <taxon>Eukaryota</taxon>
        <taxon>Fungi</taxon>
        <taxon>Dikarya</taxon>
        <taxon>Ascomycota</taxon>
        <taxon>Pezizomycotina</taxon>
        <taxon>Dothideomycetes</taxon>
        <taxon>Dothideomycetidae</taxon>
        <taxon>Myriangiales</taxon>
        <taxon>Elsinoaceae</taxon>
        <taxon>Elsinoe</taxon>
    </lineage>
</organism>
<keyword evidence="2" id="KW-0288">FMN</keyword>
<evidence type="ECO:0000256" key="1">
    <source>
        <dbReference type="ARBA" id="ARBA00022630"/>
    </source>
</evidence>
<dbReference type="Proteomes" id="UP000809789">
    <property type="component" value="Unassembled WGS sequence"/>
</dbReference>
<evidence type="ECO:0000259" key="5">
    <source>
        <dbReference type="PROSITE" id="PS50113"/>
    </source>
</evidence>
<dbReference type="PANTHER" id="PTHR47429:SF9">
    <property type="entry name" value="PAS DOMAIN-CONTAINING PROTEIN"/>
    <property type="match status" value="1"/>
</dbReference>
<dbReference type="InterPro" id="IPR035965">
    <property type="entry name" value="PAS-like_dom_sf"/>
</dbReference>
<sequence>MPAVPFGAPPDTESRLGAMSPESVFDARDQDDVFEAQDNTVLQSGRAGQDDVGSYDLKPPPPKNAHANVEDLSVRFFSADHLNIILRDPKHSRQFLSFLQQYKPNLVPLLTDYLSTQKAVAAVEYANAVAESLPAHKGQHMTAATLDDHFYQRAQDTNDDLVGEALPGYVTHRLVQIVTDTLVKEITGQGTPLMREMIPSLAEVYCVTDPSLPDNPIVYASEEFYATSQYGKDYVIGRNCRFLQGPKTADVSITRVIEALRAGQECTETILNYRRDGTPFLNLLMIAPLYDNKGTVRYFIGCQIDVSSLIEDGRGFESFSQLLSKDRVDSRMGHRQSRRPAEILAELSAMLSNDELSTLRNATMGITEESRSATPVPRQSRNGRRILGMDDEAPPERALWPDRSFGPSGRLPGVYQNYLLVRPFPSLRITFTSPALRIPGLLQTKFLERIGGPPHVREGILDAMSHGTSVTAKINWLPLAGNDGRQGEARQRWIHCTPLMGSDDKVGVWMIVMVEKEQVTGQLSRLSIDGGRPQSPAASSVANRSARNFTSEKLYQEYLRREGRGNEIGTLSRTSSQG</sequence>
<name>A0A8K0PBE4_9PEZI</name>
<dbReference type="PROSITE" id="PS50113">
    <property type="entry name" value="PAC"/>
    <property type="match status" value="1"/>
</dbReference>
<dbReference type="Pfam" id="PF13426">
    <property type="entry name" value="PAS_9"/>
    <property type="match status" value="1"/>
</dbReference>
<protein>
    <recommendedName>
        <fullName evidence="5">PAC domain-containing protein</fullName>
    </recommendedName>
</protein>
<reference evidence="6" key="1">
    <citation type="submission" date="2021-07" db="EMBL/GenBank/DDBJ databases">
        <title>Elsinoe batatas strain:CRI-CJ2 Genome sequencing and assembly.</title>
        <authorList>
            <person name="Huang L."/>
        </authorList>
    </citation>
    <scope>NUCLEOTIDE SEQUENCE</scope>
    <source>
        <strain evidence="6">CRI-CJ2</strain>
    </source>
</reference>
<dbReference type="InterPro" id="IPR001610">
    <property type="entry name" value="PAC"/>
</dbReference>
<dbReference type="InterPro" id="IPR000700">
    <property type="entry name" value="PAS-assoc_C"/>
</dbReference>
<keyword evidence="1" id="KW-0285">Flavoprotein</keyword>
<feature type="region of interest" description="Disordered" evidence="4">
    <location>
        <begin position="368"/>
        <end position="388"/>
    </location>
</feature>
<dbReference type="SMART" id="SM00086">
    <property type="entry name" value="PAC"/>
    <property type="match status" value="1"/>
</dbReference>
<evidence type="ECO:0000256" key="2">
    <source>
        <dbReference type="ARBA" id="ARBA00022643"/>
    </source>
</evidence>
<dbReference type="Gene3D" id="3.30.450.20">
    <property type="entry name" value="PAS domain"/>
    <property type="match status" value="1"/>
</dbReference>
<accession>A0A8K0PBE4</accession>